<keyword evidence="8 9" id="KW-0472">Membrane</keyword>
<dbReference type="GO" id="GO:0005886">
    <property type="term" value="C:plasma membrane"/>
    <property type="evidence" value="ECO:0007669"/>
    <property type="project" value="UniProtKB-SubCell"/>
</dbReference>
<proteinExistence type="inferred from homology"/>
<evidence type="ECO:0000256" key="1">
    <source>
        <dbReference type="ARBA" id="ARBA00004651"/>
    </source>
</evidence>
<evidence type="ECO:0000256" key="8">
    <source>
        <dbReference type="ARBA" id="ARBA00023136"/>
    </source>
</evidence>
<feature type="domain" description="ABC transmembrane type-1" evidence="11">
    <location>
        <begin position="73"/>
        <end position="264"/>
    </location>
</feature>
<evidence type="ECO:0000259" key="11">
    <source>
        <dbReference type="PROSITE" id="PS50928"/>
    </source>
</evidence>
<evidence type="ECO:0000256" key="3">
    <source>
        <dbReference type="ARBA" id="ARBA00020515"/>
    </source>
</evidence>
<dbReference type="RefSeq" id="WP_171326306.1">
    <property type="nucleotide sequence ID" value="NZ_JABFBC010000002.1"/>
</dbReference>
<protein>
    <recommendedName>
        <fullName evidence="3 10">sn-glycerol-3-phosphate transport system permease protein UgpE</fullName>
    </recommendedName>
</protein>
<feature type="transmembrane region" description="Helical" evidence="9">
    <location>
        <begin position="72"/>
        <end position="97"/>
    </location>
</feature>
<evidence type="ECO:0000256" key="7">
    <source>
        <dbReference type="ARBA" id="ARBA00022989"/>
    </source>
</evidence>
<dbReference type="PANTHER" id="PTHR43744">
    <property type="entry name" value="ABC TRANSPORTER PERMEASE PROTEIN MG189-RELATED-RELATED"/>
    <property type="match status" value="1"/>
</dbReference>
<comment type="caution">
    <text evidence="12">The sequence shown here is derived from an EMBL/GenBank/DDBJ whole genome shotgun (WGS) entry which is preliminary data.</text>
</comment>
<evidence type="ECO:0000256" key="4">
    <source>
        <dbReference type="ARBA" id="ARBA00022448"/>
    </source>
</evidence>
<comment type="subcellular location">
    <subcellularLocation>
        <location evidence="10">Cell inner membrane</location>
        <topology evidence="10">Multi-pass membrane protein</topology>
    </subcellularLocation>
    <subcellularLocation>
        <location evidence="1 9">Cell membrane</location>
        <topology evidence="1 9">Multi-pass membrane protein</topology>
    </subcellularLocation>
</comment>
<dbReference type="PANTHER" id="PTHR43744:SF8">
    <property type="entry name" value="SN-GLYCEROL-3-PHOSPHATE TRANSPORT SYSTEM PERMEASE PROTEIN UGPE"/>
    <property type="match status" value="1"/>
</dbReference>
<keyword evidence="7 9" id="KW-1133">Transmembrane helix</keyword>
<keyword evidence="5 10" id="KW-1003">Cell membrane</keyword>
<feature type="transmembrane region" description="Helical" evidence="9">
    <location>
        <begin position="141"/>
        <end position="162"/>
    </location>
</feature>
<evidence type="ECO:0000313" key="12">
    <source>
        <dbReference type="EMBL" id="NNU81466.1"/>
    </source>
</evidence>
<reference evidence="12 13" key="1">
    <citation type="submission" date="2020-05" db="EMBL/GenBank/DDBJ databases">
        <title>Gimesia benthica sp. nov., a novel planctomycete isolated from a deep-sea water sample of the Northwest Indian Ocean.</title>
        <authorList>
            <person name="Wang J."/>
            <person name="Ruan C."/>
            <person name="Song L."/>
            <person name="Zhu Y."/>
            <person name="Li A."/>
            <person name="Zheng X."/>
            <person name="Wang L."/>
            <person name="Lu Z."/>
            <person name="Huang Y."/>
            <person name="Du W."/>
            <person name="Zhou Y."/>
            <person name="Huang L."/>
            <person name="Dai X."/>
        </authorList>
    </citation>
    <scope>NUCLEOTIDE SEQUENCE [LARGE SCALE GENOMIC DNA]</scope>
    <source>
        <strain evidence="12 13">YYQ-30</strain>
    </source>
</reference>
<dbReference type="Gene3D" id="1.10.3720.10">
    <property type="entry name" value="MetI-like"/>
    <property type="match status" value="1"/>
</dbReference>
<dbReference type="AlphaFoldDB" id="A0A849L528"/>
<evidence type="ECO:0000256" key="5">
    <source>
        <dbReference type="ARBA" id="ARBA00022475"/>
    </source>
</evidence>
<evidence type="ECO:0000313" key="13">
    <source>
        <dbReference type="Proteomes" id="UP000572377"/>
    </source>
</evidence>
<feature type="transmembrane region" description="Helical" evidence="9">
    <location>
        <begin position="7"/>
        <end position="29"/>
    </location>
</feature>
<dbReference type="EMBL" id="JABFBC010000002">
    <property type="protein sequence ID" value="NNU81466.1"/>
    <property type="molecule type" value="Genomic_DNA"/>
</dbReference>
<dbReference type="InterPro" id="IPR000515">
    <property type="entry name" value="MetI-like"/>
</dbReference>
<feature type="transmembrane region" description="Helical" evidence="9">
    <location>
        <begin position="246"/>
        <end position="264"/>
    </location>
</feature>
<evidence type="ECO:0000256" key="10">
    <source>
        <dbReference type="RuleBase" id="RU363056"/>
    </source>
</evidence>
<dbReference type="CDD" id="cd06261">
    <property type="entry name" value="TM_PBP2"/>
    <property type="match status" value="1"/>
</dbReference>
<keyword evidence="4 9" id="KW-0813">Transport</keyword>
<dbReference type="SUPFAM" id="SSF161098">
    <property type="entry name" value="MetI-like"/>
    <property type="match status" value="1"/>
</dbReference>
<keyword evidence="13" id="KW-1185">Reference proteome</keyword>
<dbReference type="InterPro" id="IPR035906">
    <property type="entry name" value="MetI-like_sf"/>
</dbReference>
<feature type="transmembrane region" description="Helical" evidence="9">
    <location>
        <begin position="109"/>
        <end position="129"/>
    </location>
</feature>
<comment type="subunit">
    <text evidence="2 10">The complex is composed of two ATP-binding proteins (UgpC), two transmembrane proteins (UgpA and UgpE) and a solute-binding protein (UgpB).</text>
</comment>
<dbReference type="Proteomes" id="UP000572377">
    <property type="component" value="Unassembled WGS sequence"/>
</dbReference>
<evidence type="ECO:0000256" key="6">
    <source>
        <dbReference type="ARBA" id="ARBA00022692"/>
    </source>
</evidence>
<gene>
    <name evidence="10" type="primary">ugpE</name>
    <name evidence="12" type="ORF">HMH01_13575</name>
</gene>
<dbReference type="PROSITE" id="PS50928">
    <property type="entry name" value="ABC_TM1"/>
    <property type="match status" value="1"/>
</dbReference>
<evidence type="ECO:0000256" key="9">
    <source>
        <dbReference type="RuleBase" id="RU363032"/>
    </source>
</evidence>
<comment type="function">
    <text evidence="10">Part of the ABC transporter complex UgpBAEC involved in sn-glycerol-3-phosphate (G3P) import. Probably responsible for the translocation of the substrate across the membrane.</text>
</comment>
<accession>A0A849L528</accession>
<dbReference type="Pfam" id="PF00528">
    <property type="entry name" value="BPD_transp_1"/>
    <property type="match status" value="1"/>
</dbReference>
<evidence type="ECO:0000256" key="2">
    <source>
        <dbReference type="ARBA" id="ARBA00011557"/>
    </source>
</evidence>
<keyword evidence="6 9" id="KW-0812">Transmembrane</keyword>
<dbReference type="GO" id="GO:0055085">
    <property type="term" value="P:transmembrane transport"/>
    <property type="evidence" value="ECO:0007669"/>
    <property type="project" value="InterPro"/>
</dbReference>
<sequence>MMASRGYTLLVIALSIPAFLWLVPTLWMLSLSFQPNDVLARTTSSTAFGLVPLPFTAQNYADLFAFGQTPWWFLNSIIVAAGMTLGVLTVSTTAGYALARLEFPCKRTITVLCLIGLMVPEQAVFIPLYTMFADLGWHNSYHALILPRMAVPIGVFLMMQFFRAIPRDIEEAARLDGVGWLRIFWYVMLPLARPAMMTLAILTFLYAWNDYLWPLVSAQQREYFTITLGLASIQSNFAQSEGLGRVMASGVIASLPVVILFLIFQRYVVQAMTVGGSKG</sequence>
<name>A0A849L528_9RHOB</name>
<organism evidence="12 13">
    <name type="scientific">Halovulum dunhuangense</name>
    <dbReference type="NCBI Taxonomy" id="1505036"/>
    <lineage>
        <taxon>Bacteria</taxon>
        <taxon>Pseudomonadati</taxon>
        <taxon>Pseudomonadota</taxon>
        <taxon>Alphaproteobacteria</taxon>
        <taxon>Rhodobacterales</taxon>
        <taxon>Paracoccaceae</taxon>
        <taxon>Halovulum</taxon>
    </lineage>
</organism>
<feature type="transmembrane region" description="Helical" evidence="9">
    <location>
        <begin position="183"/>
        <end position="208"/>
    </location>
</feature>
<comment type="similarity">
    <text evidence="9">Belongs to the binding-protein-dependent transport system permease family.</text>
</comment>
<keyword evidence="10" id="KW-0997">Cell inner membrane</keyword>